<accession>A0A084Y5F5</accession>
<gene>
    <name evidence="1" type="ORF">CAPSK01_000345</name>
</gene>
<organism evidence="1 2">
    <name type="scientific">Candidatus Accumulibacter vicinus</name>
    <dbReference type="NCBI Taxonomy" id="2954382"/>
    <lineage>
        <taxon>Bacteria</taxon>
        <taxon>Pseudomonadati</taxon>
        <taxon>Pseudomonadota</taxon>
        <taxon>Betaproteobacteria</taxon>
        <taxon>Candidatus Accumulibacter</taxon>
    </lineage>
</organism>
<dbReference type="STRING" id="1457154.CAPSK01_000345"/>
<protein>
    <submittedName>
        <fullName evidence="1">Uncharacterized protein</fullName>
    </submittedName>
</protein>
<name>A0A084Y5F5_9PROT</name>
<proteinExistence type="predicted"/>
<evidence type="ECO:0000313" key="2">
    <source>
        <dbReference type="Proteomes" id="UP000019812"/>
    </source>
</evidence>
<dbReference type="EMBL" id="JDSS02000006">
    <property type="protein sequence ID" value="KFB69949.1"/>
    <property type="molecule type" value="Genomic_DNA"/>
</dbReference>
<sequence length="55" mass="5767">MVSGKPLVIPDVADRFNFRCAASKLLALALFSLEPRDLVTGECSSSFPPGAKGAD</sequence>
<comment type="caution">
    <text evidence="1">The sequence shown here is derived from an EMBL/GenBank/DDBJ whole genome shotgun (WGS) entry which is preliminary data.</text>
</comment>
<evidence type="ECO:0000313" key="1">
    <source>
        <dbReference type="EMBL" id="KFB69949.1"/>
    </source>
</evidence>
<reference evidence="1 2" key="1">
    <citation type="submission" date="2014-07" db="EMBL/GenBank/DDBJ databases">
        <title>Expanding our view of genomic diversity in Candidatus Accumulibacter clades.</title>
        <authorList>
            <person name="Skennerton C.T."/>
            <person name="Barr J.J."/>
            <person name="Slater F.R."/>
            <person name="Bond P.L."/>
            <person name="Tyson G.W."/>
        </authorList>
    </citation>
    <scope>NUCLEOTIDE SEQUENCE [LARGE SCALE GENOMIC DNA]</scope>
    <source>
        <strain evidence="2">SK-01</strain>
    </source>
</reference>
<dbReference type="Proteomes" id="UP000019812">
    <property type="component" value="Unassembled WGS sequence"/>
</dbReference>
<dbReference type="AlphaFoldDB" id="A0A084Y5F5"/>